<dbReference type="EMBL" id="FTOR01000013">
    <property type="protein sequence ID" value="SIT33606.1"/>
    <property type="molecule type" value="Genomic_DNA"/>
</dbReference>
<dbReference type="AlphaFoldDB" id="A0A173MC29"/>
<keyword evidence="3" id="KW-1185">Reference proteome</keyword>
<dbReference type="PANTHER" id="PTHR33336">
    <property type="entry name" value="QUINOL MONOOXYGENASE YGIN-RELATED"/>
    <property type="match status" value="1"/>
</dbReference>
<organism evidence="2 3">
    <name type="scientific">Filimonas lacunae</name>
    <dbReference type="NCBI Taxonomy" id="477680"/>
    <lineage>
        <taxon>Bacteria</taxon>
        <taxon>Pseudomonadati</taxon>
        <taxon>Bacteroidota</taxon>
        <taxon>Chitinophagia</taxon>
        <taxon>Chitinophagales</taxon>
        <taxon>Chitinophagaceae</taxon>
        <taxon>Filimonas</taxon>
    </lineage>
</organism>
<gene>
    <name evidence="2" type="ORF">SAMN05421788_11311</name>
</gene>
<feature type="domain" description="ABM" evidence="1">
    <location>
        <begin position="105"/>
        <end position="173"/>
    </location>
</feature>
<keyword evidence="2" id="KW-0560">Oxidoreductase</keyword>
<dbReference type="InterPro" id="IPR007138">
    <property type="entry name" value="ABM_dom"/>
</dbReference>
<evidence type="ECO:0000313" key="3">
    <source>
        <dbReference type="Proteomes" id="UP000186917"/>
    </source>
</evidence>
<dbReference type="Gene3D" id="3.30.70.100">
    <property type="match status" value="1"/>
</dbReference>
<dbReference type="Proteomes" id="UP000186917">
    <property type="component" value="Unassembled WGS sequence"/>
</dbReference>
<name>A0A173MC29_9BACT</name>
<evidence type="ECO:0000259" key="1">
    <source>
        <dbReference type="Pfam" id="PF03992"/>
    </source>
</evidence>
<accession>A0A173MC29</accession>
<keyword evidence="2" id="KW-0503">Monooxygenase</keyword>
<dbReference type="InterPro" id="IPR011008">
    <property type="entry name" value="Dimeric_a/b-barrel"/>
</dbReference>
<dbReference type="InterPro" id="IPR050744">
    <property type="entry name" value="AI-2_Isomerase_LsrG"/>
</dbReference>
<sequence>MVLTQYHVKTAWQNRFLEVLDEYVRIAATKEGNIMSAAYYERGDACIMWIVERWSSHTFYKQNKKSTDAKAVGAFTKMGLSSPPETTFVKELESFSKEVNQDALTIMLFIDVKAGTEKQFISINRNLAPVLQEAPGVLFYQLSQVINNKTRFVVCKQFRDWDTFRYHLQEPALQPVLIFLQTSIKEPPFEKGYHHLIPFAPQ</sequence>
<dbReference type="Pfam" id="PF03992">
    <property type="entry name" value="ABM"/>
    <property type="match status" value="2"/>
</dbReference>
<dbReference type="SUPFAM" id="SSF54909">
    <property type="entry name" value="Dimeric alpha+beta barrel"/>
    <property type="match status" value="2"/>
</dbReference>
<proteinExistence type="predicted"/>
<protein>
    <submittedName>
        <fullName evidence="2">Quinol monooxygenase YgiN</fullName>
    </submittedName>
</protein>
<reference evidence="3" key="1">
    <citation type="submission" date="2017-01" db="EMBL/GenBank/DDBJ databases">
        <authorList>
            <person name="Varghese N."/>
            <person name="Submissions S."/>
        </authorList>
    </citation>
    <scope>NUCLEOTIDE SEQUENCE [LARGE SCALE GENOMIC DNA]</scope>
    <source>
        <strain evidence="3">DSM 21054</strain>
    </source>
</reference>
<dbReference type="KEGG" id="fln:FLA_1044"/>
<feature type="domain" description="ABM" evidence="1">
    <location>
        <begin position="1"/>
        <end position="71"/>
    </location>
</feature>
<dbReference type="PANTHER" id="PTHR33336:SF15">
    <property type="entry name" value="ABM DOMAIN-CONTAINING PROTEIN"/>
    <property type="match status" value="1"/>
</dbReference>
<dbReference type="GO" id="GO:0004497">
    <property type="term" value="F:monooxygenase activity"/>
    <property type="evidence" value="ECO:0007669"/>
    <property type="project" value="UniProtKB-KW"/>
</dbReference>
<evidence type="ECO:0000313" key="2">
    <source>
        <dbReference type="EMBL" id="SIT33606.1"/>
    </source>
</evidence>